<comment type="similarity">
    <text evidence="1">Belongs to the membrane fusion protein (MFP) (TC 8.A.1) family.</text>
</comment>
<dbReference type="GO" id="GO:0015562">
    <property type="term" value="F:efflux transmembrane transporter activity"/>
    <property type="evidence" value="ECO:0007669"/>
    <property type="project" value="TreeGrafter"/>
</dbReference>
<feature type="transmembrane region" description="Helical" evidence="3">
    <location>
        <begin position="20"/>
        <end position="39"/>
    </location>
</feature>
<dbReference type="Gene3D" id="2.40.420.20">
    <property type="match status" value="1"/>
</dbReference>
<evidence type="ECO:0000256" key="2">
    <source>
        <dbReference type="SAM" id="Coils"/>
    </source>
</evidence>
<evidence type="ECO:0000313" key="5">
    <source>
        <dbReference type="Proteomes" id="UP000198855"/>
    </source>
</evidence>
<evidence type="ECO:0000256" key="3">
    <source>
        <dbReference type="SAM" id="Phobius"/>
    </source>
</evidence>
<dbReference type="Gene3D" id="2.40.50.100">
    <property type="match status" value="1"/>
</dbReference>
<feature type="coiled-coil region" evidence="2">
    <location>
        <begin position="144"/>
        <end position="171"/>
    </location>
</feature>
<dbReference type="OrthoDB" id="2593087at2"/>
<proteinExistence type="inferred from homology"/>
<keyword evidence="3" id="KW-0472">Membrane</keyword>
<name>A0A1I1US87_9BACL</name>
<dbReference type="PANTHER" id="PTHR30469">
    <property type="entry name" value="MULTIDRUG RESISTANCE PROTEIN MDTA"/>
    <property type="match status" value="1"/>
</dbReference>
<keyword evidence="3" id="KW-1133">Transmembrane helix</keyword>
<dbReference type="Proteomes" id="UP000198855">
    <property type="component" value="Unassembled WGS sequence"/>
</dbReference>
<protein>
    <submittedName>
        <fullName evidence="4">RND family efflux transporter, MFP subunit</fullName>
    </submittedName>
</protein>
<dbReference type="SUPFAM" id="SSF111369">
    <property type="entry name" value="HlyD-like secretion proteins"/>
    <property type="match status" value="1"/>
</dbReference>
<sequence length="369" mass="40623">MEWQHNGDEIKSRKKKLRLLFILFVSGLLVLTLYSNTLLTMNLTKVWTIVGRQEEFVQSFTGSGVLEPVNEVSLSNKAGWTIKAIKVRAGDVVKKGQTLVVYESIDAENQYLDAKVQVEQQQLAIEGIQDRYIEAASSGDDTQLRSANRDLESARLTLEMQKRNLNTMKADLVSNRELKAPFDGIAMKVNAVEGISSASAGPDVLITSSLQGYQFHVQVPVAISGHFTIGQKLDVQVGQLDEASMVEGIVSWMENKESQVDITVTVRNERLRGGEQALLDLRFASGSTGGIVVPSSAIHKEGNETFVYIVEERKGPLGNTSHVRKMPVKTGDSNESETVVQQGIFPDSPIIMQSSEPVVMDGERVRVMS</sequence>
<keyword evidence="3" id="KW-0812">Transmembrane</keyword>
<reference evidence="5" key="1">
    <citation type="submission" date="2016-10" db="EMBL/GenBank/DDBJ databases">
        <authorList>
            <person name="Varghese N."/>
            <person name="Submissions S."/>
        </authorList>
    </citation>
    <scope>NUCLEOTIDE SEQUENCE [LARGE SCALE GENOMIC DNA]</scope>
    <source>
        <strain evidence="5">CGMCC 1.10784</strain>
    </source>
</reference>
<accession>A0A1I1US87</accession>
<dbReference type="Gene3D" id="2.40.30.170">
    <property type="match status" value="1"/>
</dbReference>
<dbReference type="AlphaFoldDB" id="A0A1I1US87"/>
<dbReference type="NCBIfam" id="TIGR01730">
    <property type="entry name" value="RND_mfp"/>
    <property type="match status" value="1"/>
</dbReference>
<dbReference type="RefSeq" id="WP_091182074.1">
    <property type="nucleotide sequence ID" value="NZ_FOMT01000001.1"/>
</dbReference>
<evidence type="ECO:0000256" key="1">
    <source>
        <dbReference type="ARBA" id="ARBA00009477"/>
    </source>
</evidence>
<organism evidence="4 5">
    <name type="scientific">Paenibacillus catalpae</name>
    <dbReference type="NCBI Taxonomy" id="1045775"/>
    <lineage>
        <taxon>Bacteria</taxon>
        <taxon>Bacillati</taxon>
        <taxon>Bacillota</taxon>
        <taxon>Bacilli</taxon>
        <taxon>Bacillales</taxon>
        <taxon>Paenibacillaceae</taxon>
        <taxon>Paenibacillus</taxon>
    </lineage>
</organism>
<evidence type="ECO:0000313" key="4">
    <source>
        <dbReference type="EMBL" id="SFD73574.1"/>
    </source>
</evidence>
<gene>
    <name evidence="4" type="ORF">SAMN05216378_1199</name>
</gene>
<dbReference type="GO" id="GO:1990281">
    <property type="term" value="C:efflux pump complex"/>
    <property type="evidence" value="ECO:0007669"/>
    <property type="project" value="TreeGrafter"/>
</dbReference>
<dbReference type="EMBL" id="FOMT01000001">
    <property type="protein sequence ID" value="SFD73574.1"/>
    <property type="molecule type" value="Genomic_DNA"/>
</dbReference>
<keyword evidence="2" id="KW-0175">Coiled coil</keyword>
<dbReference type="InterPro" id="IPR006143">
    <property type="entry name" value="RND_pump_MFP"/>
</dbReference>
<dbReference type="STRING" id="1045775.SAMN05216378_1199"/>
<dbReference type="Gene3D" id="1.10.287.470">
    <property type="entry name" value="Helix hairpin bin"/>
    <property type="match status" value="1"/>
</dbReference>
<keyword evidence="5" id="KW-1185">Reference proteome</keyword>